<dbReference type="InterPro" id="IPR036388">
    <property type="entry name" value="WH-like_DNA-bd_sf"/>
</dbReference>
<feature type="repeat" description="TPR" evidence="6">
    <location>
        <begin position="122"/>
        <end position="155"/>
    </location>
</feature>
<accession>A0A2T0MC84</accession>
<dbReference type="PANTHER" id="PTHR46630:SF1">
    <property type="entry name" value="TETRATRICOPEPTIDE REPEAT PROTEIN 29"/>
    <property type="match status" value="1"/>
</dbReference>
<dbReference type="SUPFAM" id="SSF46894">
    <property type="entry name" value="C-terminal effector domain of the bipartite response regulators"/>
    <property type="match status" value="1"/>
</dbReference>
<evidence type="ECO:0000256" key="2">
    <source>
        <dbReference type="ARBA" id="ARBA00022490"/>
    </source>
</evidence>
<dbReference type="GO" id="GO:0006355">
    <property type="term" value="P:regulation of DNA-templated transcription"/>
    <property type="evidence" value="ECO:0007669"/>
    <property type="project" value="InterPro"/>
</dbReference>
<dbReference type="InterPro" id="IPR000792">
    <property type="entry name" value="Tscrpt_reg_LuxR_C"/>
</dbReference>
<evidence type="ECO:0000259" key="9">
    <source>
        <dbReference type="SMART" id="SM00421"/>
    </source>
</evidence>
<dbReference type="AlphaFoldDB" id="A0A2T0MC84"/>
<dbReference type="PANTHER" id="PTHR46630">
    <property type="entry name" value="TETRATRICOPEPTIDE REPEAT PROTEIN 29"/>
    <property type="match status" value="1"/>
</dbReference>
<keyword evidence="4 6" id="KW-0802">TPR repeat</keyword>
<keyword evidence="2" id="KW-0963">Cytoplasm</keyword>
<name>A0A2T0MC84_9FLAO</name>
<dbReference type="Proteomes" id="UP000237640">
    <property type="component" value="Unassembled WGS sequence"/>
</dbReference>
<evidence type="ECO:0000256" key="1">
    <source>
        <dbReference type="ARBA" id="ARBA00004496"/>
    </source>
</evidence>
<dbReference type="InterPro" id="IPR016032">
    <property type="entry name" value="Sig_transdc_resp-reg_C-effctor"/>
</dbReference>
<dbReference type="InterPro" id="IPR011990">
    <property type="entry name" value="TPR-like_helical_dom_sf"/>
</dbReference>
<dbReference type="InterPro" id="IPR051476">
    <property type="entry name" value="Bac_ResReg_Asp_Phosphatase"/>
</dbReference>
<evidence type="ECO:0000256" key="8">
    <source>
        <dbReference type="SAM" id="Phobius"/>
    </source>
</evidence>
<dbReference type="GO" id="GO:0003677">
    <property type="term" value="F:DNA binding"/>
    <property type="evidence" value="ECO:0007669"/>
    <property type="project" value="InterPro"/>
</dbReference>
<gene>
    <name evidence="10" type="ORF">CLV81_3513</name>
</gene>
<evidence type="ECO:0000256" key="6">
    <source>
        <dbReference type="PROSITE-ProRule" id="PRU00339"/>
    </source>
</evidence>
<dbReference type="EMBL" id="PVYX01000002">
    <property type="protein sequence ID" value="PRX55107.1"/>
    <property type="molecule type" value="Genomic_DNA"/>
</dbReference>
<comment type="subcellular location">
    <subcellularLocation>
        <location evidence="1">Cytoplasm</location>
    </subcellularLocation>
</comment>
<dbReference type="OrthoDB" id="1090267at2"/>
<dbReference type="Gene3D" id="1.10.10.10">
    <property type="entry name" value="Winged helix-like DNA-binding domain superfamily/Winged helix DNA-binding domain"/>
    <property type="match status" value="1"/>
</dbReference>
<evidence type="ECO:0000256" key="4">
    <source>
        <dbReference type="ARBA" id="ARBA00022803"/>
    </source>
</evidence>
<dbReference type="Pfam" id="PF13424">
    <property type="entry name" value="TPR_12"/>
    <property type="match status" value="1"/>
</dbReference>
<keyword evidence="7" id="KW-0175">Coiled coil</keyword>
<dbReference type="SUPFAM" id="SSF48452">
    <property type="entry name" value="TPR-like"/>
    <property type="match status" value="2"/>
</dbReference>
<comment type="similarity">
    <text evidence="5">Belongs to the Rap family.</text>
</comment>
<dbReference type="SMART" id="SM00028">
    <property type="entry name" value="TPR"/>
    <property type="match status" value="4"/>
</dbReference>
<feature type="transmembrane region" description="Helical" evidence="8">
    <location>
        <begin position="352"/>
        <end position="372"/>
    </location>
</feature>
<proteinExistence type="inferred from homology"/>
<sequence length="555" mass="64114">MKWGAHIFLFFFGLGMLNAQLQTTIDSLELRLQNTPKSSEEYVDLLNDLGYQFWVRDSKTSAKYGEEALEIAQNLKYTSGIARAQRILGVSYWTFGEPKKALESLKESQELYESVSDSVGAANALMNSGMVYADIGEFDTALRIYEQSIEKFRQLDLKRRIATTFTKIGSVLIQQNKLEEAKGYLTNALNMHSDDGYEYGVSEAHNRLGILSLMQNELELGEYHIRKSMEIVITLNDEDGELSNLIQIGKLYRLQNKYELANSHLLAALETSKRKGLKKYQLRALKELKLLKRQEGKLQESLEYYDGFIQLKDSIINNEKAKQIAAMEFNNELGEKEAEIELLKETKKTRNIINLSLSIGLLLLSCIAILMLRHQKQREKREIELLRSNEKLTQTELENAQLRQRELEQELEFKNKELTSYTLNFTQKNELFGELLETIESLQSATPSQQSKILNELRKKIKSHTNLDRDWEDFKRYFEEVHKGFYSTLKEKHPDLSSNDLKICSLARLNLSIKETASVMGISPESAKTARYRLRKKLDLPPETELLDYLLELEQ</sequence>
<comment type="caution">
    <text evidence="10">The sequence shown here is derived from an EMBL/GenBank/DDBJ whole genome shotgun (WGS) entry which is preliminary data.</text>
</comment>
<evidence type="ECO:0000313" key="11">
    <source>
        <dbReference type="Proteomes" id="UP000237640"/>
    </source>
</evidence>
<feature type="repeat" description="TPR" evidence="6">
    <location>
        <begin position="162"/>
        <end position="195"/>
    </location>
</feature>
<feature type="coiled-coil region" evidence="7">
    <location>
        <begin position="326"/>
        <end position="424"/>
    </location>
</feature>
<dbReference type="SMART" id="SM00421">
    <property type="entry name" value="HTH_LUXR"/>
    <property type="match status" value="1"/>
</dbReference>
<dbReference type="GO" id="GO:0005737">
    <property type="term" value="C:cytoplasm"/>
    <property type="evidence" value="ECO:0007669"/>
    <property type="project" value="UniProtKB-SubCell"/>
</dbReference>
<protein>
    <submittedName>
        <fullName evidence="10">Tetratricopeptide repeat protein</fullName>
    </submittedName>
</protein>
<dbReference type="InterPro" id="IPR019734">
    <property type="entry name" value="TPR_rpt"/>
</dbReference>
<evidence type="ECO:0000256" key="7">
    <source>
        <dbReference type="SAM" id="Coils"/>
    </source>
</evidence>
<evidence type="ECO:0000313" key="10">
    <source>
        <dbReference type="EMBL" id="PRX55107.1"/>
    </source>
</evidence>
<feature type="domain" description="HTH luxR-type" evidence="9">
    <location>
        <begin position="493"/>
        <end position="550"/>
    </location>
</feature>
<evidence type="ECO:0000256" key="3">
    <source>
        <dbReference type="ARBA" id="ARBA00022737"/>
    </source>
</evidence>
<dbReference type="Gene3D" id="1.25.40.10">
    <property type="entry name" value="Tetratricopeptide repeat domain"/>
    <property type="match status" value="2"/>
</dbReference>
<keyword evidence="8" id="KW-0472">Membrane</keyword>
<keyword evidence="3" id="KW-0677">Repeat</keyword>
<organism evidence="10 11">
    <name type="scientific">Flagellimonas meridianipacifica</name>
    <dbReference type="NCBI Taxonomy" id="1080225"/>
    <lineage>
        <taxon>Bacteria</taxon>
        <taxon>Pseudomonadati</taxon>
        <taxon>Bacteroidota</taxon>
        <taxon>Flavobacteriia</taxon>
        <taxon>Flavobacteriales</taxon>
        <taxon>Flavobacteriaceae</taxon>
        <taxon>Flagellimonas</taxon>
    </lineage>
</organism>
<dbReference type="PROSITE" id="PS50005">
    <property type="entry name" value="TPR"/>
    <property type="match status" value="2"/>
</dbReference>
<evidence type="ECO:0000256" key="5">
    <source>
        <dbReference type="ARBA" id="ARBA00038253"/>
    </source>
</evidence>
<keyword evidence="8" id="KW-1133">Transmembrane helix</keyword>
<reference evidence="10 11" key="1">
    <citation type="submission" date="2018-03" db="EMBL/GenBank/DDBJ databases">
        <title>Genomic Encyclopedia of Archaeal and Bacterial Type Strains, Phase II (KMG-II): from individual species to whole genera.</title>
        <authorList>
            <person name="Goeker M."/>
        </authorList>
    </citation>
    <scope>NUCLEOTIDE SEQUENCE [LARGE SCALE GENOMIC DNA]</scope>
    <source>
        <strain evidence="10 11">DSM 25027</strain>
    </source>
</reference>
<dbReference type="RefSeq" id="WP_106146729.1">
    <property type="nucleotide sequence ID" value="NZ_PVYX01000002.1"/>
</dbReference>
<keyword evidence="8" id="KW-0812">Transmembrane</keyword>
<keyword evidence="11" id="KW-1185">Reference proteome</keyword>